<feature type="signal peptide" evidence="1">
    <location>
        <begin position="1"/>
        <end position="19"/>
    </location>
</feature>
<dbReference type="InterPro" id="IPR050583">
    <property type="entry name" value="Mycobacterial_A85_antigen"/>
</dbReference>
<dbReference type="GO" id="GO:0016787">
    <property type="term" value="F:hydrolase activity"/>
    <property type="evidence" value="ECO:0007669"/>
    <property type="project" value="UniProtKB-KW"/>
</dbReference>
<dbReference type="SUPFAM" id="SSF53474">
    <property type="entry name" value="alpha/beta-Hydrolases"/>
    <property type="match status" value="1"/>
</dbReference>
<evidence type="ECO:0000313" key="3">
    <source>
        <dbReference type="Proteomes" id="UP001595906"/>
    </source>
</evidence>
<dbReference type="PANTHER" id="PTHR48098">
    <property type="entry name" value="ENTEROCHELIN ESTERASE-RELATED"/>
    <property type="match status" value="1"/>
</dbReference>
<evidence type="ECO:0000313" key="2">
    <source>
        <dbReference type="EMBL" id="MFC4232590.1"/>
    </source>
</evidence>
<sequence length="306" mass="34851">MRLVFMLLLTSFLQQIAMAQVPKVVAGTIKHYDQMPSKYVGARNIDVWLPEGYSNSKEYAVLYMHDGKALFDSSIMWNHQAWQVDKVASQLLQSHQIKDCIVVGIYNGEAKRHSEYFPQKPFKSLTQAQQDSIYKATRGATQPLFADTIQSDNYLKFIVKELKPFIDSHFATLKDRANTFIAGSSMGGLISMYAICEYPQVFGGAACLSTHWTGIFRADNNPIPATFMAYLRDHLPSPKDHKIYFDYGTVTLDALYKPFQSQVDSIMQQKGYTDANWLTKEYLGADHSERSWNKRLDVPLLFLLGK</sequence>
<proteinExistence type="predicted"/>
<dbReference type="PANTHER" id="PTHR48098:SF6">
    <property type="entry name" value="FERRI-BACILLIBACTIN ESTERASE BESA"/>
    <property type="match status" value="1"/>
</dbReference>
<dbReference type="Proteomes" id="UP001595906">
    <property type="component" value="Unassembled WGS sequence"/>
</dbReference>
<comment type="caution">
    <text evidence="2">The sequence shown here is derived from an EMBL/GenBank/DDBJ whole genome shotgun (WGS) entry which is preliminary data.</text>
</comment>
<name>A0ABV8PZ98_9BACT</name>
<dbReference type="Gene3D" id="3.40.50.1820">
    <property type="entry name" value="alpha/beta hydrolase"/>
    <property type="match status" value="1"/>
</dbReference>
<accession>A0ABV8PZ98</accession>
<reference evidence="3" key="1">
    <citation type="journal article" date="2019" name="Int. J. Syst. Evol. Microbiol.">
        <title>The Global Catalogue of Microorganisms (GCM) 10K type strain sequencing project: providing services to taxonomists for standard genome sequencing and annotation.</title>
        <authorList>
            <consortium name="The Broad Institute Genomics Platform"/>
            <consortium name="The Broad Institute Genome Sequencing Center for Infectious Disease"/>
            <person name="Wu L."/>
            <person name="Ma J."/>
        </authorList>
    </citation>
    <scope>NUCLEOTIDE SEQUENCE [LARGE SCALE GENOMIC DNA]</scope>
    <source>
        <strain evidence="3">CECT 8010</strain>
    </source>
</reference>
<dbReference type="RefSeq" id="WP_379014496.1">
    <property type="nucleotide sequence ID" value="NZ_JBHSDC010000022.1"/>
</dbReference>
<keyword evidence="3" id="KW-1185">Reference proteome</keyword>
<dbReference type="Pfam" id="PF00756">
    <property type="entry name" value="Esterase"/>
    <property type="match status" value="1"/>
</dbReference>
<dbReference type="EMBL" id="JBHSDC010000022">
    <property type="protein sequence ID" value="MFC4232590.1"/>
    <property type="molecule type" value="Genomic_DNA"/>
</dbReference>
<keyword evidence="1" id="KW-0732">Signal</keyword>
<protein>
    <submittedName>
        <fullName evidence="2">Alpha/beta hydrolase</fullName>
    </submittedName>
</protein>
<evidence type="ECO:0000256" key="1">
    <source>
        <dbReference type="SAM" id="SignalP"/>
    </source>
</evidence>
<dbReference type="InterPro" id="IPR029058">
    <property type="entry name" value="AB_hydrolase_fold"/>
</dbReference>
<feature type="chain" id="PRO_5047067448" evidence="1">
    <location>
        <begin position="20"/>
        <end position="306"/>
    </location>
</feature>
<organism evidence="2 3">
    <name type="scientific">Parasediminibacterium paludis</name>
    <dbReference type="NCBI Taxonomy" id="908966"/>
    <lineage>
        <taxon>Bacteria</taxon>
        <taxon>Pseudomonadati</taxon>
        <taxon>Bacteroidota</taxon>
        <taxon>Chitinophagia</taxon>
        <taxon>Chitinophagales</taxon>
        <taxon>Chitinophagaceae</taxon>
        <taxon>Parasediminibacterium</taxon>
    </lineage>
</organism>
<gene>
    <name evidence="2" type="ORF">ACFOW1_11845</name>
</gene>
<dbReference type="InterPro" id="IPR000801">
    <property type="entry name" value="Esterase-like"/>
</dbReference>
<keyword evidence="2" id="KW-0378">Hydrolase</keyword>